<evidence type="ECO:0000256" key="8">
    <source>
        <dbReference type="ARBA" id="ARBA00048679"/>
    </source>
</evidence>
<feature type="transmembrane region" description="Helical" evidence="9">
    <location>
        <begin position="90"/>
        <end position="112"/>
    </location>
</feature>
<dbReference type="PROSITE" id="PS50011">
    <property type="entry name" value="PROTEIN_KINASE_DOM"/>
    <property type="match status" value="1"/>
</dbReference>
<dbReference type="InterPro" id="IPR000719">
    <property type="entry name" value="Prot_kinase_dom"/>
</dbReference>
<comment type="catalytic activity">
    <reaction evidence="7">
        <text>L-threonyl-[protein] + ATP = O-phospho-L-threonyl-[protein] + ADP + H(+)</text>
        <dbReference type="Rhea" id="RHEA:46608"/>
        <dbReference type="Rhea" id="RHEA-COMP:11060"/>
        <dbReference type="Rhea" id="RHEA-COMP:11605"/>
        <dbReference type="ChEBI" id="CHEBI:15378"/>
        <dbReference type="ChEBI" id="CHEBI:30013"/>
        <dbReference type="ChEBI" id="CHEBI:30616"/>
        <dbReference type="ChEBI" id="CHEBI:61977"/>
        <dbReference type="ChEBI" id="CHEBI:456216"/>
        <dbReference type="EC" id="2.7.11.1"/>
    </reaction>
</comment>
<dbReference type="Proteomes" id="UP001054821">
    <property type="component" value="Chromosome 1"/>
</dbReference>
<proteinExistence type="predicted"/>
<keyword evidence="5" id="KW-0418">Kinase</keyword>
<organism evidence="11 12">
    <name type="scientific">Prunus dulcis</name>
    <name type="common">Almond</name>
    <name type="synonym">Amygdalus dulcis</name>
    <dbReference type="NCBI Taxonomy" id="3755"/>
    <lineage>
        <taxon>Eukaryota</taxon>
        <taxon>Viridiplantae</taxon>
        <taxon>Streptophyta</taxon>
        <taxon>Embryophyta</taxon>
        <taxon>Tracheophyta</taxon>
        <taxon>Spermatophyta</taxon>
        <taxon>Magnoliopsida</taxon>
        <taxon>eudicotyledons</taxon>
        <taxon>Gunneridae</taxon>
        <taxon>Pentapetalae</taxon>
        <taxon>rosids</taxon>
        <taxon>fabids</taxon>
        <taxon>Rosales</taxon>
        <taxon>Rosaceae</taxon>
        <taxon>Amygdaloideae</taxon>
        <taxon>Amygdaleae</taxon>
        <taxon>Prunus</taxon>
    </lineage>
</organism>
<dbReference type="Gene3D" id="1.10.510.10">
    <property type="entry name" value="Transferase(Phosphotransferase) domain 1"/>
    <property type="match status" value="1"/>
</dbReference>
<keyword evidence="9" id="KW-0472">Membrane</keyword>
<evidence type="ECO:0000256" key="7">
    <source>
        <dbReference type="ARBA" id="ARBA00047899"/>
    </source>
</evidence>
<feature type="domain" description="Protein kinase" evidence="10">
    <location>
        <begin position="1"/>
        <end position="152"/>
    </location>
</feature>
<evidence type="ECO:0000256" key="3">
    <source>
        <dbReference type="ARBA" id="ARBA00022679"/>
    </source>
</evidence>
<evidence type="ECO:0000256" key="6">
    <source>
        <dbReference type="ARBA" id="ARBA00022840"/>
    </source>
</evidence>
<reference evidence="11 12" key="1">
    <citation type="journal article" date="2022" name="G3 (Bethesda)">
        <title>Whole-genome sequence and methylome profiling of the almond [Prunus dulcis (Mill.) D.A. Webb] cultivar 'Nonpareil'.</title>
        <authorList>
            <person name="D'Amico-Willman K.M."/>
            <person name="Ouma W.Z."/>
            <person name="Meulia T."/>
            <person name="Sideli G.M."/>
            <person name="Gradziel T.M."/>
            <person name="Fresnedo-Ramirez J."/>
        </authorList>
    </citation>
    <scope>NUCLEOTIDE SEQUENCE [LARGE SCALE GENOMIC DNA]</scope>
    <source>
        <strain evidence="11">Clone GOH B32 T37-40</strain>
    </source>
</reference>
<evidence type="ECO:0000256" key="2">
    <source>
        <dbReference type="ARBA" id="ARBA00022527"/>
    </source>
</evidence>
<dbReference type="InterPro" id="IPR051420">
    <property type="entry name" value="Ser_Thr_Kinases_DiverseReg"/>
</dbReference>
<comment type="catalytic activity">
    <reaction evidence="8">
        <text>L-seryl-[protein] + ATP = O-phospho-L-seryl-[protein] + ADP + H(+)</text>
        <dbReference type="Rhea" id="RHEA:17989"/>
        <dbReference type="Rhea" id="RHEA-COMP:9863"/>
        <dbReference type="Rhea" id="RHEA-COMP:11604"/>
        <dbReference type="ChEBI" id="CHEBI:15378"/>
        <dbReference type="ChEBI" id="CHEBI:29999"/>
        <dbReference type="ChEBI" id="CHEBI:30616"/>
        <dbReference type="ChEBI" id="CHEBI:83421"/>
        <dbReference type="ChEBI" id="CHEBI:456216"/>
        <dbReference type="EC" id="2.7.11.1"/>
    </reaction>
</comment>
<keyword evidence="12" id="KW-1185">Reference proteome</keyword>
<dbReference type="SUPFAM" id="SSF56112">
    <property type="entry name" value="Protein kinase-like (PK-like)"/>
    <property type="match status" value="1"/>
</dbReference>
<sequence length="152" mass="16899">MHHDCLPPIVNRDISSKNVLLDSEYEACVSDFGIAKFLNPDSTNWTAAASTYGYMAPELAYTMKMTEKCDAYSFEVVTLEIIMGRYPGDFFLIFMIRCIIVILICITCPGNANLDVLDQCISPPTKQEAEEVVSLVKIAFASLNPSLSVDQR</sequence>
<evidence type="ECO:0000256" key="9">
    <source>
        <dbReference type="SAM" id="Phobius"/>
    </source>
</evidence>
<dbReference type="EC" id="2.7.11.1" evidence="1"/>
<protein>
    <recommendedName>
        <fullName evidence="1">non-specific serine/threonine protein kinase</fullName>
        <ecNumber evidence="1">2.7.11.1</ecNumber>
    </recommendedName>
</protein>
<dbReference type="GO" id="GO:0005524">
    <property type="term" value="F:ATP binding"/>
    <property type="evidence" value="ECO:0007669"/>
    <property type="project" value="UniProtKB-KW"/>
</dbReference>
<keyword evidence="9" id="KW-0812">Transmembrane</keyword>
<dbReference type="GO" id="GO:0004674">
    <property type="term" value="F:protein serine/threonine kinase activity"/>
    <property type="evidence" value="ECO:0007669"/>
    <property type="project" value="UniProtKB-KW"/>
</dbReference>
<evidence type="ECO:0000313" key="11">
    <source>
        <dbReference type="EMBL" id="KAI5355559.1"/>
    </source>
</evidence>
<accession>A0AAD4ZWK5</accession>
<dbReference type="AlphaFoldDB" id="A0AAD4ZWK5"/>
<evidence type="ECO:0000256" key="4">
    <source>
        <dbReference type="ARBA" id="ARBA00022741"/>
    </source>
</evidence>
<name>A0AAD4ZWK5_PRUDU</name>
<keyword evidence="3" id="KW-0808">Transferase</keyword>
<evidence type="ECO:0000259" key="10">
    <source>
        <dbReference type="PROSITE" id="PS50011"/>
    </source>
</evidence>
<evidence type="ECO:0000256" key="1">
    <source>
        <dbReference type="ARBA" id="ARBA00012513"/>
    </source>
</evidence>
<gene>
    <name evidence="11" type="ORF">L3X38_008454</name>
</gene>
<evidence type="ECO:0000313" key="12">
    <source>
        <dbReference type="Proteomes" id="UP001054821"/>
    </source>
</evidence>
<dbReference type="PANTHER" id="PTHR48005:SF16">
    <property type="entry name" value="MDIS1-INTERACTING RECEPTOR LIKE KINASE 2-LIKE ISOFORM X1"/>
    <property type="match status" value="1"/>
</dbReference>
<keyword evidence="4" id="KW-0547">Nucleotide-binding</keyword>
<dbReference type="PANTHER" id="PTHR48005">
    <property type="entry name" value="LEUCINE RICH REPEAT KINASE 2"/>
    <property type="match status" value="1"/>
</dbReference>
<dbReference type="EMBL" id="JAJFAZ020000001">
    <property type="protein sequence ID" value="KAI5355559.1"/>
    <property type="molecule type" value="Genomic_DNA"/>
</dbReference>
<comment type="caution">
    <text evidence="11">The sequence shown here is derived from an EMBL/GenBank/DDBJ whole genome shotgun (WGS) entry which is preliminary data.</text>
</comment>
<dbReference type="Pfam" id="PF00069">
    <property type="entry name" value="Pkinase"/>
    <property type="match status" value="1"/>
</dbReference>
<keyword evidence="6" id="KW-0067">ATP-binding</keyword>
<dbReference type="InterPro" id="IPR011009">
    <property type="entry name" value="Kinase-like_dom_sf"/>
</dbReference>
<keyword evidence="9" id="KW-1133">Transmembrane helix</keyword>
<keyword evidence="2" id="KW-0723">Serine/threonine-protein kinase</keyword>
<evidence type="ECO:0000256" key="5">
    <source>
        <dbReference type="ARBA" id="ARBA00022777"/>
    </source>
</evidence>